<dbReference type="EMBL" id="KZ990050">
    <property type="protein sequence ID" value="RKP24758.1"/>
    <property type="molecule type" value="Genomic_DNA"/>
</dbReference>
<evidence type="ECO:0000313" key="4">
    <source>
        <dbReference type="EMBL" id="RKP24758.1"/>
    </source>
</evidence>
<gene>
    <name evidence="4" type="ORF">SYNPS1DRAFT_29490</name>
</gene>
<name>A0A4P9YXU9_9FUNG</name>
<dbReference type="GO" id="GO:0000724">
    <property type="term" value="P:double-strand break repair via homologous recombination"/>
    <property type="evidence" value="ECO:0007669"/>
    <property type="project" value="TreeGrafter"/>
</dbReference>
<keyword evidence="3" id="KW-0234">DNA repair</keyword>
<dbReference type="OrthoDB" id="5599799at2759"/>
<reference evidence="5" key="1">
    <citation type="journal article" date="2018" name="Nat. Microbiol.">
        <title>Leveraging single-cell genomics to expand the fungal tree of life.</title>
        <authorList>
            <person name="Ahrendt S.R."/>
            <person name="Quandt C.A."/>
            <person name="Ciobanu D."/>
            <person name="Clum A."/>
            <person name="Salamov A."/>
            <person name="Andreopoulos B."/>
            <person name="Cheng J.F."/>
            <person name="Woyke T."/>
            <person name="Pelin A."/>
            <person name="Henrissat B."/>
            <person name="Reynolds N.K."/>
            <person name="Benny G.L."/>
            <person name="Smith M.E."/>
            <person name="James T.Y."/>
            <person name="Grigoriev I.V."/>
        </authorList>
    </citation>
    <scope>NUCLEOTIDE SEQUENCE [LARGE SCALE GENOMIC DNA]</scope>
    <source>
        <strain evidence="5">Benny S71-1</strain>
    </source>
</reference>
<organism evidence="4 5">
    <name type="scientific">Syncephalis pseudoplumigaleata</name>
    <dbReference type="NCBI Taxonomy" id="1712513"/>
    <lineage>
        <taxon>Eukaryota</taxon>
        <taxon>Fungi</taxon>
        <taxon>Fungi incertae sedis</taxon>
        <taxon>Zoopagomycota</taxon>
        <taxon>Zoopagomycotina</taxon>
        <taxon>Zoopagomycetes</taxon>
        <taxon>Zoopagales</taxon>
        <taxon>Piptocephalidaceae</taxon>
        <taxon>Syncephalis</taxon>
    </lineage>
</organism>
<keyword evidence="2" id="KW-0227">DNA damage</keyword>
<dbReference type="GO" id="GO:0034974">
    <property type="term" value="C:Swi5-Swi2 complex"/>
    <property type="evidence" value="ECO:0007669"/>
    <property type="project" value="TreeGrafter"/>
</dbReference>
<dbReference type="Gene3D" id="1.20.5.170">
    <property type="match status" value="1"/>
</dbReference>
<keyword evidence="5" id="KW-1185">Reference proteome</keyword>
<evidence type="ECO:0000256" key="3">
    <source>
        <dbReference type="ARBA" id="ARBA00023204"/>
    </source>
</evidence>
<evidence type="ECO:0000313" key="5">
    <source>
        <dbReference type="Proteomes" id="UP000278143"/>
    </source>
</evidence>
<sequence>MTIAGKKERWRDRWTWMATSNDGAELHNTNTMSSTMATDSIRRYFSASRQTDTPGTGVVASLSDICQALDMPSGLATAALSTLVRLGELRALTVHGASSALTVYSMLPKLQPPHAMSNQPAASPEASPAADPNANLRAIVDALEQKHKQLEDAPASQDTHDDQMAKELDSFMQQLHDYNELKDIGQMLLGKACSWQ</sequence>
<evidence type="ECO:0000256" key="1">
    <source>
        <dbReference type="ARBA" id="ARBA00008060"/>
    </source>
</evidence>
<evidence type="ECO:0000256" key="2">
    <source>
        <dbReference type="ARBA" id="ARBA00022763"/>
    </source>
</evidence>
<protein>
    <submittedName>
        <fullName evidence="4">Uncharacterized protein</fullName>
    </submittedName>
</protein>
<accession>A0A4P9YXU9</accession>
<dbReference type="PANTHER" id="PTHR28529">
    <property type="entry name" value="DNA REPAIR PROTEIN SWI5 HOMOLOG"/>
    <property type="match status" value="1"/>
</dbReference>
<dbReference type="Pfam" id="PF07061">
    <property type="entry name" value="Swi5"/>
    <property type="match status" value="1"/>
</dbReference>
<dbReference type="PANTHER" id="PTHR28529:SF2">
    <property type="entry name" value="DNA REPAIR PROTEIN SWI5 HOMOLOG"/>
    <property type="match status" value="1"/>
</dbReference>
<comment type="similarity">
    <text evidence="1">Belongs to the SWI5/SAE3 family.</text>
</comment>
<dbReference type="InterPro" id="IPR010760">
    <property type="entry name" value="DNA-repair_Swi5"/>
</dbReference>
<dbReference type="AlphaFoldDB" id="A0A4P9YXU9"/>
<dbReference type="GO" id="GO:0032798">
    <property type="term" value="C:Swi5-Sfr1 complex"/>
    <property type="evidence" value="ECO:0007669"/>
    <property type="project" value="TreeGrafter"/>
</dbReference>
<proteinExistence type="inferred from homology"/>
<dbReference type="Proteomes" id="UP000278143">
    <property type="component" value="Unassembled WGS sequence"/>
</dbReference>